<gene>
    <name evidence="2" type="ORF">SE17_39190</name>
</gene>
<protein>
    <recommendedName>
        <fullName evidence="1">General stress protein 17M-like domain-containing protein</fullName>
    </recommendedName>
</protein>
<dbReference type="InterPro" id="IPR052948">
    <property type="entry name" value="Low_temp-induced_all0457"/>
</dbReference>
<evidence type="ECO:0000313" key="3">
    <source>
        <dbReference type="Proteomes" id="UP000050509"/>
    </source>
</evidence>
<reference evidence="2 3" key="1">
    <citation type="submission" date="2015-09" db="EMBL/GenBank/DDBJ databases">
        <title>Draft genome sequence of Kouleothrix aurantiaca JCM 19913.</title>
        <authorList>
            <person name="Hemp J."/>
        </authorList>
    </citation>
    <scope>NUCLEOTIDE SEQUENCE [LARGE SCALE GENOMIC DNA]</scope>
    <source>
        <strain evidence="2 3">COM-B</strain>
    </source>
</reference>
<evidence type="ECO:0000259" key="1">
    <source>
        <dbReference type="Pfam" id="PF11181"/>
    </source>
</evidence>
<evidence type="ECO:0000313" key="2">
    <source>
        <dbReference type="EMBL" id="KPV48230.1"/>
    </source>
</evidence>
<dbReference type="Proteomes" id="UP000050509">
    <property type="component" value="Unassembled WGS sequence"/>
</dbReference>
<feature type="domain" description="General stress protein 17M-like" evidence="1">
    <location>
        <begin position="5"/>
        <end position="71"/>
    </location>
</feature>
<dbReference type="InterPro" id="IPR025889">
    <property type="entry name" value="GSP17M-like_dom"/>
</dbReference>
<dbReference type="EMBL" id="LJCR01002825">
    <property type="protein sequence ID" value="KPV48230.1"/>
    <property type="molecule type" value="Genomic_DNA"/>
</dbReference>
<comment type="caution">
    <text evidence="2">The sequence shown here is derived from an EMBL/GenBank/DDBJ whole genome shotgun (WGS) entry which is preliminary data.</text>
</comment>
<sequence length="143" mass="13301">MAKTIVGLFDTSTEAQNVVQQLVDGGFSRDSISVLANNRDGYTPSDTTATAEGAGAGAVGGGVLGGVLGLLVGVGALAIPGIGPVLAAGPLAAALGAAGASTLVGAGIGAAAGGIIGALVGAGIPEEDAGFYAEGVRRGGTLV</sequence>
<keyword evidence="3" id="KW-1185">Reference proteome</keyword>
<dbReference type="AlphaFoldDB" id="A0A0P9CQG0"/>
<name>A0A0P9CQG0_9CHLR</name>
<feature type="non-terminal residue" evidence="2">
    <location>
        <position position="143"/>
    </location>
</feature>
<dbReference type="Pfam" id="PF11181">
    <property type="entry name" value="YflT"/>
    <property type="match status" value="1"/>
</dbReference>
<accession>A0A0P9CQG0</accession>
<dbReference type="PANTHER" id="PTHR36109">
    <property type="entry name" value="MEMBRANE PROTEIN-RELATED"/>
    <property type="match status" value="1"/>
</dbReference>
<dbReference type="PANTHER" id="PTHR36109:SF2">
    <property type="entry name" value="MEMBRANE PROTEIN"/>
    <property type="match status" value="1"/>
</dbReference>
<proteinExistence type="predicted"/>
<organism evidence="2 3">
    <name type="scientific">Kouleothrix aurantiaca</name>
    <dbReference type="NCBI Taxonomy" id="186479"/>
    <lineage>
        <taxon>Bacteria</taxon>
        <taxon>Bacillati</taxon>
        <taxon>Chloroflexota</taxon>
        <taxon>Chloroflexia</taxon>
        <taxon>Chloroflexales</taxon>
        <taxon>Roseiflexineae</taxon>
        <taxon>Roseiflexaceae</taxon>
        <taxon>Kouleothrix</taxon>
    </lineage>
</organism>